<accession>A0A068QKE4</accession>
<reference evidence="2 3" key="1">
    <citation type="journal article" date="2014" name="J. Gen. Virol.">
        <title>Genome sequence of a crustacean iridovirus, IIV31, isolated from the pill bug, Armadillidium vulgare.</title>
        <authorList>
            <person name="Piegu B."/>
            <person name="Guizard S."/>
            <person name="Yeping T."/>
            <person name="Cruaud C."/>
            <person name="Asgari S."/>
            <person name="Bideshi D.K."/>
            <person name="Federici B.A."/>
            <person name="Bigot Y."/>
        </authorList>
    </citation>
    <scope>NUCLEOTIDE SEQUENCE [LARGE SCALE GENOMIC DNA]</scope>
</reference>
<organism evidence="2 3">
    <name type="scientific">Armadillidium vulgare iridescent virus</name>
    <dbReference type="NCBI Taxonomy" id="72201"/>
    <lineage>
        <taxon>Viruses</taxon>
        <taxon>Varidnaviria</taxon>
        <taxon>Bamfordvirae</taxon>
        <taxon>Nucleocytoviricota</taxon>
        <taxon>Megaviricetes</taxon>
        <taxon>Pimascovirales</taxon>
        <taxon>Pimascovirales incertae sedis</taxon>
        <taxon>Iridoviridae</taxon>
        <taxon>Betairidovirinae</taxon>
        <taxon>Iridovirus</taxon>
        <taxon>Iridovirus armadillidium1</taxon>
        <taxon>Invertebrate iridescent virus 31</taxon>
    </lineage>
</organism>
<feature type="compositionally biased region" description="Acidic residues" evidence="1">
    <location>
        <begin position="156"/>
        <end position="168"/>
    </location>
</feature>
<dbReference type="Proteomes" id="UP000114278">
    <property type="component" value="Segment"/>
</dbReference>
<feature type="region of interest" description="Disordered" evidence="1">
    <location>
        <begin position="1"/>
        <end position="49"/>
    </location>
</feature>
<evidence type="ECO:0000256" key="1">
    <source>
        <dbReference type="SAM" id="MobiDB-lite"/>
    </source>
</evidence>
<gene>
    <name evidence="2" type="primary">064L</name>
    <name evidence="2" type="ORF">IIV31_064L</name>
</gene>
<feature type="compositionally biased region" description="Basic residues" evidence="1">
    <location>
        <begin position="136"/>
        <end position="146"/>
    </location>
</feature>
<proteinExistence type="predicted"/>
<dbReference type="KEGG" id="vg:19738648"/>
<sequence length="226" mass="25765">MNSNFENEETINIEEGDQTSISPIPTCDSFEKKDEEDKEEEYHKTTEVDRKIEPSTQFGDLKTKKHSTKMTLIESFTDMINNEILRFATQINELYPEVPVDGLLAIWCKQQNLPASTFNLDENLCDTDVDEPPKVEKKKKSPKTKKIAPLSPPPSDAEDDVPSEDEEPEHGKKKKPVKKEKKEKVADTLKVCQHRFVKGKNANTQCTIKVKGEGDFCSKHKEKKAK</sequence>
<dbReference type="RefSeq" id="YP_009046678.1">
    <property type="nucleotide sequence ID" value="NC_024451.1"/>
</dbReference>
<feature type="compositionally biased region" description="Basic and acidic residues" evidence="1">
    <location>
        <begin position="29"/>
        <end position="49"/>
    </location>
</feature>
<dbReference type="EMBL" id="HF920637">
    <property type="protein sequence ID" value="CCV02436.1"/>
    <property type="molecule type" value="Genomic_DNA"/>
</dbReference>
<name>A0A068QKE4_9VIRU</name>
<evidence type="ECO:0000313" key="2">
    <source>
        <dbReference type="EMBL" id="CCV02436.1"/>
    </source>
</evidence>
<feature type="compositionally biased region" description="Acidic residues" evidence="1">
    <location>
        <begin position="1"/>
        <end position="17"/>
    </location>
</feature>
<feature type="region of interest" description="Disordered" evidence="1">
    <location>
        <begin position="124"/>
        <end position="185"/>
    </location>
</feature>
<evidence type="ECO:0000313" key="3">
    <source>
        <dbReference type="Proteomes" id="UP000114278"/>
    </source>
</evidence>
<dbReference type="OrthoDB" id="37181at10239"/>
<keyword evidence="3" id="KW-1185">Reference proteome</keyword>
<protein>
    <submittedName>
        <fullName evidence="2">Uncharacterized protein</fullName>
    </submittedName>
</protein>
<dbReference type="GeneID" id="19738648"/>